<gene>
    <name evidence="1" type="ORF">DSO57_1039190</name>
</gene>
<dbReference type="Proteomes" id="UP001165960">
    <property type="component" value="Unassembled WGS sequence"/>
</dbReference>
<protein>
    <submittedName>
        <fullName evidence="1">Uncharacterized protein</fullName>
    </submittedName>
</protein>
<sequence length="189" mass="21227">MTVSLLRSNAGLVNSEMRAPRHTSGECFLRKYGRLVLDENMNVLDINPMAETILGRTREQCFQRKATEFISILKSCAYGPYTLLEINTGKEHPVQIGSCVHINQNQHPSSLESTTRSFWYICPASILELSSTPSSFYQLESNDESKCSTLTISSYGIILKGRFSKNLMLSSNFSASPLGLPIFHFIHLR</sequence>
<comment type="caution">
    <text evidence="1">The sequence shown here is derived from an EMBL/GenBank/DDBJ whole genome shotgun (WGS) entry which is preliminary data.</text>
</comment>
<reference evidence="1" key="1">
    <citation type="submission" date="2022-04" db="EMBL/GenBank/DDBJ databases">
        <title>Genome of the entomopathogenic fungus Entomophthora muscae.</title>
        <authorList>
            <person name="Elya C."/>
            <person name="Lovett B.R."/>
            <person name="Lee E."/>
            <person name="Macias A.M."/>
            <person name="Hajek A.E."/>
            <person name="De Bivort B.L."/>
            <person name="Kasson M.T."/>
            <person name="De Fine Licht H.H."/>
            <person name="Stajich J.E."/>
        </authorList>
    </citation>
    <scope>NUCLEOTIDE SEQUENCE</scope>
    <source>
        <strain evidence="1">Berkeley</strain>
    </source>
</reference>
<proteinExistence type="predicted"/>
<evidence type="ECO:0000313" key="1">
    <source>
        <dbReference type="EMBL" id="KAJ9082992.1"/>
    </source>
</evidence>
<dbReference type="EMBL" id="QTSX02001312">
    <property type="protein sequence ID" value="KAJ9082992.1"/>
    <property type="molecule type" value="Genomic_DNA"/>
</dbReference>
<organism evidence="1 2">
    <name type="scientific">Entomophthora muscae</name>
    <dbReference type="NCBI Taxonomy" id="34485"/>
    <lineage>
        <taxon>Eukaryota</taxon>
        <taxon>Fungi</taxon>
        <taxon>Fungi incertae sedis</taxon>
        <taxon>Zoopagomycota</taxon>
        <taxon>Entomophthoromycotina</taxon>
        <taxon>Entomophthoromycetes</taxon>
        <taxon>Entomophthorales</taxon>
        <taxon>Entomophthoraceae</taxon>
        <taxon>Entomophthora</taxon>
    </lineage>
</organism>
<evidence type="ECO:0000313" key="2">
    <source>
        <dbReference type="Proteomes" id="UP001165960"/>
    </source>
</evidence>
<keyword evidence="2" id="KW-1185">Reference proteome</keyword>
<name>A0ACC2U8B4_9FUNG</name>
<accession>A0ACC2U8B4</accession>